<dbReference type="PANTHER" id="PTHR30328:SF54">
    <property type="entry name" value="HTH-TYPE TRANSCRIPTIONAL REPRESSOR SCO4008"/>
    <property type="match status" value="1"/>
</dbReference>
<feature type="domain" description="HTH tetR-type" evidence="3">
    <location>
        <begin position="4"/>
        <end position="64"/>
    </location>
</feature>
<proteinExistence type="predicted"/>
<evidence type="ECO:0000313" key="4">
    <source>
        <dbReference type="EMBL" id="SHH90023.1"/>
    </source>
</evidence>
<keyword evidence="1 2" id="KW-0238">DNA-binding</keyword>
<evidence type="ECO:0000256" key="1">
    <source>
        <dbReference type="ARBA" id="ARBA00023125"/>
    </source>
</evidence>
<dbReference type="Pfam" id="PF00440">
    <property type="entry name" value="TetR_N"/>
    <property type="match status" value="1"/>
</dbReference>
<evidence type="ECO:0000259" key="3">
    <source>
        <dbReference type="PROSITE" id="PS50977"/>
    </source>
</evidence>
<sequence>MKLNDKQIHILNVSEKLFAENGFDGTSVRTIAKEADVNVAMISYYFGSKEKLLETFLLYRIADFRNELLKVVNQKKSYTEKLDDLIKLIVYRTHAKRRMYKIIHFEFSNETRGFDFKAYTKEKLEGFKTIKAFVEEGQKAGVFNENVNIELLMPTVQGSYFNFYYNKRFYKTLIPLENDVAVDIYVHQTLTKHIQQTIKSLLTNEI</sequence>
<keyword evidence="5" id="KW-1185">Reference proteome</keyword>
<dbReference type="AlphaFoldDB" id="A0A1M5WSM0"/>
<dbReference type="OrthoDB" id="9789566at2"/>
<evidence type="ECO:0000256" key="2">
    <source>
        <dbReference type="PROSITE-ProRule" id="PRU00335"/>
    </source>
</evidence>
<dbReference type="Gene3D" id="1.10.357.10">
    <property type="entry name" value="Tetracycline Repressor, domain 2"/>
    <property type="match status" value="1"/>
</dbReference>
<organism evidence="4 5">
    <name type="scientific">Wenyingzhuangia marina</name>
    <dbReference type="NCBI Taxonomy" id="1195760"/>
    <lineage>
        <taxon>Bacteria</taxon>
        <taxon>Pseudomonadati</taxon>
        <taxon>Bacteroidota</taxon>
        <taxon>Flavobacteriia</taxon>
        <taxon>Flavobacteriales</taxon>
        <taxon>Flavobacteriaceae</taxon>
        <taxon>Wenyingzhuangia</taxon>
    </lineage>
</organism>
<dbReference type="InterPro" id="IPR001647">
    <property type="entry name" value="HTH_TetR"/>
</dbReference>
<dbReference type="InterPro" id="IPR050109">
    <property type="entry name" value="HTH-type_TetR-like_transc_reg"/>
</dbReference>
<dbReference type="EMBL" id="FQXQ01000006">
    <property type="protein sequence ID" value="SHH90023.1"/>
    <property type="molecule type" value="Genomic_DNA"/>
</dbReference>
<dbReference type="STRING" id="1195760.SAMN05444281_2605"/>
<gene>
    <name evidence="4" type="ORF">SAMN05444281_2605</name>
</gene>
<dbReference type="PROSITE" id="PS01081">
    <property type="entry name" value="HTH_TETR_1"/>
    <property type="match status" value="1"/>
</dbReference>
<protein>
    <submittedName>
        <fullName evidence="4">Transcriptional regulator, TetR family</fullName>
    </submittedName>
</protein>
<name>A0A1M5WSM0_9FLAO</name>
<dbReference type="Proteomes" id="UP000184109">
    <property type="component" value="Unassembled WGS sequence"/>
</dbReference>
<dbReference type="InterPro" id="IPR036271">
    <property type="entry name" value="Tet_transcr_reg_TetR-rel_C_sf"/>
</dbReference>
<dbReference type="SUPFAM" id="SSF48498">
    <property type="entry name" value="Tetracyclin repressor-like, C-terminal domain"/>
    <property type="match status" value="1"/>
</dbReference>
<feature type="DNA-binding region" description="H-T-H motif" evidence="2">
    <location>
        <begin position="27"/>
        <end position="46"/>
    </location>
</feature>
<accession>A0A1M5WSM0</accession>
<evidence type="ECO:0000313" key="5">
    <source>
        <dbReference type="Proteomes" id="UP000184109"/>
    </source>
</evidence>
<dbReference type="SUPFAM" id="SSF46689">
    <property type="entry name" value="Homeodomain-like"/>
    <property type="match status" value="1"/>
</dbReference>
<dbReference type="RefSeq" id="WP_073122227.1">
    <property type="nucleotide sequence ID" value="NZ_BMEN01000005.1"/>
</dbReference>
<dbReference type="InterPro" id="IPR009057">
    <property type="entry name" value="Homeodomain-like_sf"/>
</dbReference>
<dbReference type="GO" id="GO:0003677">
    <property type="term" value="F:DNA binding"/>
    <property type="evidence" value="ECO:0007669"/>
    <property type="project" value="UniProtKB-UniRule"/>
</dbReference>
<dbReference type="PANTHER" id="PTHR30328">
    <property type="entry name" value="TRANSCRIPTIONAL REPRESSOR"/>
    <property type="match status" value="1"/>
</dbReference>
<reference evidence="5" key="1">
    <citation type="submission" date="2016-11" db="EMBL/GenBank/DDBJ databases">
        <authorList>
            <person name="Varghese N."/>
            <person name="Submissions S."/>
        </authorList>
    </citation>
    <scope>NUCLEOTIDE SEQUENCE [LARGE SCALE GENOMIC DNA]</scope>
    <source>
        <strain evidence="5">DSM 100572</strain>
    </source>
</reference>
<dbReference type="PROSITE" id="PS50977">
    <property type="entry name" value="HTH_TETR_2"/>
    <property type="match status" value="1"/>
</dbReference>
<dbReference type="PRINTS" id="PR00455">
    <property type="entry name" value="HTHTETR"/>
</dbReference>
<dbReference type="InterPro" id="IPR023772">
    <property type="entry name" value="DNA-bd_HTH_TetR-type_CS"/>
</dbReference>